<dbReference type="Gene3D" id="2.40.128.640">
    <property type="match status" value="1"/>
</dbReference>
<organism evidence="5 6">
    <name type="scientific">Caldimonas caldifontis</name>
    <dbReference type="NCBI Taxonomy" id="1452508"/>
    <lineage>
        <taxon>Bacteria</taxon>
        <taxon>Pseudomonadati</taxon>
        <taxon>Pseudomonadota</taxon>
        <taxon>Betaproteobacteria</taxon>
        <taxon>Burkholderiales</taxon>
        <taxon>Sphaerotilaceae</taxon>
        <taxon>Caldimonas</taxon>
    </lineage>
</organism>
<dbReference type="InterPro" id="IPR007298">
    <property type="entry name" value="Cu-R_lipoprotein_NlpE"/>
</dbReference>
<evidence type="ECO:0000256" key="2">
    <source>
        <dbReference type="ARBA" id="ARBA00022704"/>
    </source>
</evidence>
<evidence type="ECO:0000256" key="3">
    <source>
        <dbReference type="SAM" id="SignalP"/>
    </source>
</evidence>
<dbReference type="AlphaFoldDB" id="A0A2S5SQT0"/>
<sequence>MPLLSRLSLLAVFSLAACATAPNAPVDLRGQTPSARYVGTLPCADCAGIRTDLRLYRSGNNPSGFALRETYVGTRDGNRSFESTGRWQQQPTGQPDLTLLTLEPGVPERERYFAQVGELVLRALDRSRNELPPNVPRSLVRVPDDVAPDTPVLTSGDSRSLTDLRLGGEMVLLLPANRTMGYGWRMVPDPQAILEPSANPAYVTDPAAASRVGAPGLEVFRFRAPTAGQQILRFEYRRSWDASTPETPSVTFTVRVR</sequence>
<evidence type="ECO:0000313" key="5">
    <source>
        <dbReference type="EMBL" id="PPE64907.1"/>
    </source>
</evidence>
<dbReference type="InterPro" id="IPR036331">
    <property type="entry name" value="Chagasin-like_sf"/>
</dbReference>
<evidence type="ECO:0000256" key="1">
    <source>
        <dbReference type="ARBA" id="ARBA00022690"/>
    </source>
</evidence>
<accession>A0A2S5SQT0</accession>
<evidence type="ECO:0000259" key="4">
    <source>
        <dbReference type="Pfam" id="PF09394"/>
    </source>
</evidence>
<dbReference type="RefSeq" id="WP_104303956.1">
    <property type="nucleotide sequence ID" value="NZ_PSNX01000021.1"/>
</dbReference>
<dbReference type="Proteomes" id="UP000238605">
    <property type="component" value="Unassembled WGS sequence"/>
</dbReference>
<dbReference type="OrthoDB" id="5348860at2"/>
<dbReference type="EMBL" id="PSNX01000021">
    <property type="protein sequence ID" value="PPE64907.1"/>
    <property type="molecule type" value="Genomic_DNA"/>
</dbReference>
<keyword evidence="6" id="KW-1185">Reference proteome</keyword>
<protein>
    <recommendedName>
        <fullName evidence="4">Proteinase inhibitor I42 chagasin domain-containing protein</fullName>
    </recommendedName>
</protein>
<reference evidence="5 6" key="1">
    <citation type="submission" date="2018-02" db="EMBL/GenBank/DDBJ databases">
        <title>Reclassifiation of [Polyangium] brachysporum DSM 7029 as Guopingzhaonella breviflexa gen. nov., sp. nov., a member of the family Comamonadaceae.</title>
        <authorList>
            <person name="Tang B."/>
        </authorList>
    </citation>
    <scope>NUCLEOTIDE SEQUENCE [LARGE SCALE GENOMIC DNA]</scope>
    <source>
        <strain evidence="5 6">BCRC 80649</strain>
    </source>
</reference>
<proteinExistence type="predicted"/>
<dbReference type="GO" id="GO:0004869">
    <property type="term" value="F:cysteine-type endopeptidase inhibitor activity"/>
    <property type="evidence" value="ECO:0007669"/>
    <property type="project" value="UniProtKB-KW"/>
</dbReference>
<keyword evidence="1" id="KW-0646">Protease inhibitor</keyword>
<dbReference type="InterPro" id="IPR018990">
    <property type="entry name" value="Prot_inh_I42_chagasin"/>
</dbReference>
<keyword evidence="3" id="KW-0732">Signal</keyword>
<gene>
    <name evidence="5" type="ORF">C1704_17100</name>
</gene>
<feature type="domain" description="Proteinase inhibitor I42 chagasin" evidence="4">
    <location>
        <begin position="164"/>
        <end position="254"/>
    </location>
</feature>
<feature type="chain" id="PRO_5015490472" description="Proteinase inhibitor I42 chagasin domain-containing protein" evidence="3">
    <location>
        <begin position="20"/>
        <end position="257"/>
    </location>
</feature>
<evidence type="ECO:0000313" key="6">
    <source>
        <dbReference type="Proteomes" id="UP000238605"/>
    </source>
</evidence>
<dbReference type="Pfam" id="PF04170">
    <property type="entry name" value="NlpE"/>
    <property type="match status" value="1"/>
</dbReference>
<dbReference type="SUPFAM" id="SSF141066">
    <property type="entry name" value="ICP-like"/>
    <property type="match status" value="1"/>
</dbReference>
<dbReference type="Pfam" id="PF09394">
    <property type="entry name" value="Inhibitor_I42"/>
    <property type="match status" value="1"/>
</dbReference>
<feature type="signal peptide" evidence="3">
    <location>
        <begin position="1"/>
        <end position="19"/>
    </location>
</feature>
<dbReference type="PROSITE" id="PS51257">
    <property type="entry name" value="PROKAR_LIPOPROTEIN"/>
    <property type="match status" value="1"/>
</dbReference>
<name>A0A2S5SQT0_9BURK</name>
<dbReference type="Gene3D" id="2.60.40.2020">
    <property type="match status" value="1"/>
</dbReference>
<keyword evidence="2" id="KW-0789">Thiol protease inhibitor</keyword>
<comment type="caution">
    <text evidence="5">The sequence shown here is derived from an EMBL/GenBank/DDBJ whole genome shotgun (WGS) entry which is preliminary data.</text>
</comment>